<dbReference type="RefSeq" id="WP_071113304.1">
    <property type="nucleotide sequence ID" value="NZ_MKCT01000028.1"/>
</dbReference>
<dbReference type="Proteomes" id="UP000180280">
    <property type="component" value="Unassembled WGS sequence"/>
</dbReference>
<sequence>MPRLPPLPGAALLFLLTLPACSTPPRQPAPRPLLLQRCPAVTACPLPALAPTTNQQLADSWQQHRAALESCAAQIDHIIHCQQYTP</sequence>
<evidence type="ECO:0000313" key="3">
    <source>
        <dbReference type="Proteomes" id="UP000180280"/>
    </source>
</evidence>
<dbReference type="NCBIfam" id="NF038368">
    <property type="entry name" value="P2_Rz1"/>
    <property type="match status" value="1"/>
</dbReference>
<accession>A0ABX3CC55</accession>
<dbReference type="InterPro" id="IPR058979">
    <property type="entry name" value="LysC-like"/>
</dbReference>
<feature type="chain" id="PRO_5046247018" evidence="1">
    <location>
        <begin position="23"/>
        <end position="86"/>
    </location>
</feature>
<evidence type="ECO:0000256" key="1">
    <source>
        <dbReference type="SAM" id="SignalP"/>
    </source>
</evidence>
<protein>
    <submittedName>
        <fullName evidence="2">Uncharacterized protein</fullName>
    </submittedName>
</protein>
<organism evidence="2 3">
    <name type="scientific">Chromobacterium sphagni</name>
    <dbReference type="NCBI Taxonomy" id="1903179"/>
    <lineage>
        <taxon>Bacteria</taxon>
        <taxon>Pseudomonadati</taxon>
        <taxon>Pseudomonadota</taxon>
        <taxon>Betaproteobacteria</taxon>
        <taxon>Neisseriales</taxon>
        <taxon>Chromobacteriaceae</taxon>
        <taxon>Chromobacterium</taxon>
    </lineage>
</organism>
<keyword evidence="3" id="KW-1185">Reference proteome</keyword>
<dbReference type="EMBL" id="MKCT01000028">
    <property type="protein sequence ID" value="OHX19709.1"/>
    <property type="molecule type" value="Genomic_DNA"/>
</dbReference>
<comment type="caution">
    <text evidence="2">The sequence shown here is derived from an EMBL/GenBank/DDBJ whole genome shotgun (WGS) entry which is preliminary data.</text>
</comment>
<keyword evidence="1" id="KW-0732">Signal</keyword>
<dbReference type="Pfam" id="PF23793">
    <property type="entry name" value="LysC"/>
    <property type="match status" value="1"/>
</dbReference>
<gene>
    <name evidence="2" type="ORF">BI344_08695</name>
</gene>
<proteinExistence type="predicted"/>
<feature type="signal peptide" evidence="1">
    <location>
        <begin position="1"/>
        <end position="22"/>
    </location>
</feature>
<evidence type="ECO:0000313" key="2">
    <source>
        <dbReference type="EMBL" id="OHX19709.1"/>
    </source>
</evidence>
<reference evidence="2 3" key="1">
    <citation type="submission" date="2016-09" db="EMBL/GenBank/DDBJ databases">
        <title>Chromobacterium muskegensis sp. nov., an insecticidal bacterium isolated from Sphagnum bogs.</title>
        <authorList>
            <person name="Sparks M.E."/>
            <person name="Blackburn M.B."/>
            <person name="Gundersen-Rindal D.E."/>
            <person name="Mitchell A."/>
            <person name="Farrar R."/>
            <person name="Kuhar D."/>
        </authorList>
    </citation>
    <scope>NUCLEOTIDE SEQUENCE [LARGE SCALE GENOMIC DNA]</scope>
    <source>
        <strain evidence="2 3">14B-1</strain>
    </source>
</reference>
<name>A0ABX3CC55_9NEIS</name>
<dbReference type="InterPro" id="IPR047737">
    <property type="entry name" value="LysC"/>
</dbReference>